<feature type="domain" description="Peptidase M1 membrane alanine aminopeptidase" evidence="12">
    <location>
        <begin position="283"/>
        <end position="490"/>
    </location>
</feature>
<dbReference type="InterPro" id="IPR042097">
    <property type="entry name" value="Aminopeptidase_N-like_N_sf"/>
</dbReference>
<dbReference type="Gene3D" id="2.60.40.1910">
    <property type="match status" value="3"/>
</dbReference>
<protein>
    <recommendedName>
        <fullName evidence="17">Aminopeptidase N</fullName>
    </recommendedName>
</protein>
<feature type="domain" description="Aminopeptidase N-like N-terminal" evidence="14">
    <location>
        <begin position="995"/>
        <end position="1181"/>
    </location>
</feature>
<evidence type="ECO:0000256" key="2">
    <source>
        <dbReference type="ARBA" id="ARBA00004609"/>
    </source>
</evidence>
<dbReference type="PANTHER" id="PTHR11533:SF301">
    <property type="entry name" value="AMINOPEPTIDASE"/>
    <property type="match status" value="1"/>
</dbReference>
<dbReference type="Proteomes" id="UP001162164">
    <property type="component" value="Unassembled WGS sequence"/>
</dbReference>
<dbReference type="PANTHER" id="PTHR11533">
    <property type="entry name" value="PROTEASE M1 ZINC METALLOPROTEASE"/>
    <property type="match status" value="1"/>
</dbReference>
<keyword evidence="16" id="KW-1185">Reference proteome</keyword>
<keyword evidence="5" id="KW-0645">Protease</keyword>
<dbReference type="SUPFAM" id="SSF63737">
    <property type="entry name" value="Leukotriene A4 hydrolase N-terminal domain"/>
    <property type="match status" value="3"/>
</dbReference>
<comment type="caution">
    <text evidence="15">The sequence shown here is derived from an EMBL/GenBank/DDBJ whole genome shotgun (WGS) entry which is preliminary data.</text>
</comment>
<feature type="domain" description="Peptidase M1 membrane alanine aminopeptidase" evidence="12">
    <location>
        <begin position="1985"/>
        <end position="2199"/>
    </location>
</feature>
<comment type="subcellular location">
    <subcellularLocation>
        <location evidence="2">Cell membrane</location>
        <topology evidence="2">Lipid-anchor</topology>
        <topology evidence="2">GPI-anchor</topology>
    </subcellularLocation>
</comment>
<sequence length="2622" mass="296445">MPFVPILILAVTISSTYTSTAALEPNAENYRLPSWYNPSAYEIELTLPPESFTSISDQFSGTVVVSFTVTAVVNNISLHVTEEFITIGTIRVNSIIRDNSTGALTTSSLVITGYSINNTTDILTINLGSNLDVGVTHLLIIQYTGRLSTSDMYGIYKSSYVDRIGVTKYLVATQFQATHARRAFPCFDEPGFKATFDVTIDIPSGLNALFNTGQTRSTTNVTSGITTVTFKTTPKMSTYLVALIVSEFTCTTGLSIGTVPYQVCSRNASAGTRQLAVTYGPSLLAALNNFTNYDYSRGNEKIDLVAIPGFAAGAMENWGLITYREKALLWDPNESSNRYKQKVATMVAHELSQQWFGNLVTMKWWSEPFLKDGFARYFEYYITHEVTPTWELDKQFVIEQVHSTLVSDALATAQALQMDCSTPSEISSRFGTITYGKGASVLRMVEHFMQSENFRAGLQNYLLTYEYNNTLPKDLWTTLNANINNSLSKLPASLETVMYTWVHNPGFPLLTVTQRGNTVTISQRRFLLSGADTITEWFVPISYTTSMSRNKFETTTPDVWLVPDEDVEITLPPNAKWIILNNQQTGYYRVNYDDGLWERIRGALLRSNFDGIPQLNRAQIVDDLFNLARSGHVRYTKIFRVLRFLYNDDSYYTWYPALAGYNFLLRRVGEDSSLGVMIGWSVLEIMTRFYISAPITELKEDDQIYTFKQILAHTWACRLRAPNCIEEVRGQFSEYKLSGIRPNRNLRGIVYCYGLRYSNDTTDWDFLWNAYTTSSNLETEQITILSALGCTRNRALLKGYLLKSITNNSGIRPQDADSVFSSVYSGSTIGAEVAFDFLMENHVAIAEKYQGWDSLGNLVRGVAERFTTQVQVDRLRNFTQTNNLPDTFRIVANEALEAAEANLKWLAQHEEELTAYFSGAEKLCSSVLALALAVALIGTQCYLTKKNVILDKRPLIQVNMYSSIYRSTSLIILSSLLCLSIQDPLDYRLPDIYTPQHYEVHLNLPTTIFTGTTAEYNGTVTINFTVTVDTNEVKLHSSYDDIKISKVVISGNEANESEYCVALASDILTISSTDGFVAGEYYDLFIDFSGKLRTDMDGFYKRSYEDDSGTKKYFVTTNFQPISARKAFPCFDEPAFKAMFDIYVTYPKEYNAIGNSPGEVYDTDSQSETFKFETTPKMSTYSLALLISDFTCTGSEVEGVDLRVCSRDNLSAKRSWAAETGPKILQALTDFTGIGYIDAMTKLDQTAVPDYPQDAVGSWGLPMYNERHVLWDADENSIAEKQDIAITIAKQFCHQWFGDLVTTKWWSEAFLNDGFATYCAYHVLQEVFPDYQLAQQFVVNVMQPVMVTDSYEYNEEQQALQSESPTPYEVVRKFGTISKNKGSSILYMLEHIMTSEDFITGIKDYINLNQFSNVVPDDLWNTLNERVDNSASKLPRELSEIMKNWTVETGFPLVEVTLNGTQVTVTQERFVLNLEDRDTTTKWYVPISFTTSNDQNMFSQTSPVAWLTPDSDLTINFPETPSWIILNNQMTGYYRVNYDDALWSSIGQALASENFDGIPELNRAQIVDDLFNLARVGKMEYSTVLDTVEFLAKDSSYITWVPAFRGFDVLLDQVGRDSTEGQELSNRILRLMDAVYESAALSELKPDDQVYTLKQILVMSWACNFGRQDCVDFAREQFAAYKEDGVKLNPNFKYSIICAALKYSDDSSDLQFAWSLYANATLLEQFYLNDAIACAPDPEEMTLSSIYQPIAYEVHLDLPDSVFTETGTEYTGKVFINFTVTEDTNEVQLHSSHEDLRLDAIRIFSVSVEDYSVDEVTDILTVSYPDGLGVGEHELIIDFTGQLRSAEQMDGFYKSSYVDDSGTRRYLVTTQFETTHARRAFPCFDEPALKANFEFYITYPLGLNAIFNTAGTIYSSSSIVGWAVSISHTNFSTSETMHFIVTPKMSTYLLAFMVSDFTCTDPETVNGVVHRVCSKDSTADIRGWAAEMGPSMLEALGNLTGYSFSKVMSKMDQAAIPDFSAGAMENWGLVMYREGDLLWNIEDDSNSERQNVATVIAHEFAHQWFGDLVTLNWWSEVFLNEGFATYCEFHIAHEVLPDFQLVEQFVVDVMQPVLLTDSFEDTKPMQYEVLTTQDINENFGAISYSKGASVLRMVDHLMGNANFRAGLNNYVTLYQLGNSIPENLWSALNEAIDSSVSKLPANLPTVMENWTVNPGMPLLQVTMKDTKVIVTQERFLVNAYDNSSQWYVPVTFTTSLDENKFSQTAPMAWLSPGNELTINIQYGAAWIILNNQLTGYYRVNYDDSLWTAIGDALQQDDFDGIGELNRAQIVDDLFNLVRADRINYSRALDLLAFLQHDTSFITWVPAFNGFSFLLDRVGWYSEEGSLILNQLESLMNTFYESAPVTQPNPDDQVYTLKQVLALTWACNNFEKDDCVEYSTEQFALLNPNFKYIVICAALRVSTDPGDLEFIRGVYETADAKVQYYLSFAMACSPYVEEETYLNDTIRPDPKVRHRQGIKSVLEPLYKNNHKGVDVAFRFLLDNHHVLSELYHTKDAADILPSLADKFTRREQVNQLKEVTQNKKLPREFLASADLAIEIAEANIQWTEKFRDDIRRYYGLNTV</sequence>
<dbReference type="PRINTS" id="PR00756">
    <property type="entry name" value="ALADIPTASE"/>
</dbReference>
<evidence type="ECO:0000256" key="1">
    <source>
        <dbReference type="ARBA" id="ARBA00001947"/>
    </source>
</evidence>
<dbReference type="Gene3D" id="2.60.40.1730">
    <property type="entry name" value="tricorn interacting facor f3 domain"/>
    <property type="match status" value="3"/>
</dbReference>
<dbReference type="Pfam" id="PF17900">
    <property type="entry name" value="Peptidase_M1_N"/>
    <property type="match status" value="3"/>
</dbReference>
<evidence type="ECO:0000256" key="9">
    <source>
        <dbReference type="ARBA" id="ARBA00023049"/>
    </source>
</evidence>
<evidence type="ECO:0000256" key="6">
    <source>
        <dbReference type="ARBA" id="ARBA00022723"/>
    </source>
</evidence>
<dbReference type="EMBL" id="JAPWTJ010001187">
    <property type="protein sequence ID" value="KAJ8973357.1"/>
    <property type="molecule type" value="Genomic_DNA"/>
</dbReference>
<evidence type="ECO:0000256" key="3">
    <source>
        <dbReference type="ARBA" id="ARBA00010136"/>
    </source>
</evidence>
<dbReference type="InterPro" id="IPR027268">
    <property type="entry name" value="Peptidase_M4/M1_CTD_sf"/>
</dbReference>
<keyword evidence="6" id="KW-0479">Metal-binding</keyword>
<organism evidence="15 16">
    <name type="scientific">Molorchus minor</name>
    <dbReference type="NCBI Taxonomy" id="1323400"/>
    <lineage>
        <taxon>Eukaryota</taxon>
        <taxon>Metazoa</taxon>
        <taxon>Ecdysozoa</taxon>
        <taxon>Arthropoda</taxon>
        <taxon>Hexapoda</taxon>
        <taxon>Insecta</taxon>
        <taxon>Pterygota</taxon>
        <taxon>Neoptera</taxon>
        <taxon>Endopterygota</taxon>
        <taxon>Coleoptera</taxon>
        <taxon>Polyphaga</taxon>
        <taxon>Cucujiformia</taxon>
        <taxon>Chrysomeloidea</taxon>
        <taxon>Cerambycidae</taxon>
        <taxon>Lamiinae</taxon>
        <taxon>Monochamini</taxon>
        <taxon>Molorchus</taxon>
    </lineage>
</organism>
<keyword evidence="7" id="KW-0378">Hydrolase</keyword>
<comment type="cofactor">
    <cofactor evidence="1">
        <name>Zn(2+)</name>
        <dbReference type="ChEBI" id="CHEBI:29105"/>
    </cofactor>
</comment>
<evidence type="ECO:0008006" key="17">
    <source>
        <dbReference type="Google" id="ProtNLM"/>
    </source>
</evidence>
<evidence type="ECO:0000256" key="11">
    <source>
        <dbReference type="SAM" id="SignalP"/>
    </source>
</evidence>
<feature type="chain" id="PRO_5045089318" description="Aminopeptidase N" evidence="11">
    <location>
        <begin position="23"/>
        <end position="2622"/>
    </location>
</feature>
<feature type="signal peptide" evidence="11">
    <location>
        <begin position="1"/>
        <end position="22"/>
    </location>
</feature>
<reference evidence="15" key="1">
    <citation type="journal article" date="2023" name="Insect Mol. Biol.">
        <title>Genome sequencing provides insights into the evolution of gene families encoding plant cell wall-degrading enzymes in longhorned beetles.</title>
        <authorList>
            <person name="Shin N.R."/>
            <person name="Okamura Y."/>
            <person name="Kirsch R."/>
            <person name="Pauchet Y."/>
        </authorList>
    </citation>
    <scope>NUCLEOTIDE SEQUENCE</scope>
    <source>
        <strain evidence="15">MMC_N1</strain>
    </source>
</reference>
<keyword evidence="10" id="KW-0449">Lipoprotein</keyword>
<proteinExistence type="inferred from homology"/>
<feature type="domain" description="Peptidase M1 membrane alanine aminopeptidase" evidence="12">
    <location>
        <begin position="1216"/>
        <end position="1445"/>
    </location>
</feature>
<dbReference type="InterPro" id="IPR014782">
    <property type="entry name" value="Peptidase_M1_dom"/>
</dbReference>
<dbReference type="SUPFAM" id="SSF55486">
    <property type="entry name" value="Metalloproteases ('zincins'), catalytic domain"/>
    <property type="match status" value="3"/>
</dbReference>
<evidence type="ECO:0000256" key="7">
    <source>
        <dbReference type="ARBA" id="ARBA00022801"/>
    </source>
</evidence>
<dbReference type="InterPro" id="IPR001930">
    <property type="entry name" value="Peptidase_M1"/>
</dbReference>
<evidence type="ECO:0000256" key="5">
    <source>
        <dbReference type="ARBA" id="ARBA00022670"/>
    </source>
</evidence>
<evidence type="ECO:0000259" key="13">
    <source>
        <dbReference type="Pfam" id="PF11838"/>
    </source>
</evidence>
<keyword evidence="4" id="KW-0325">Glycoprotein</keyword>
<keyword evidence="11" id="KW-0732">Signal</keyword>
<dbReference type="Pfam" id="PF01433">
    <property type="entry name" value="Peptidase_M1"/>
    <property type="match status" value="3"/>
</dbReference>
<feature type="domain" description="ERAP1-like C-terminal" evidence="13">
    <location>
        <begin position="2286"/>
        <end position="2583"/>
    </location>
</feature>
<keyword evidence="4" id="KW-0472">Membrane</keyword>
<feature type="domain" description="ERAP1-like C-terminal" evidence="13">
    <location>
        <begin position="577"/>
        <end position="900"/>
    </location>
</feature>
<gene>
    <name evidence="15" type="ORF">NQ317_001401</name>
</gene>
<dbReference type="CDD" id="cd09601">
    <property type="entry name" value="M1_APN-Q_like"/>
    <property type="match status" value="3"/>
</dbReference>
<feature type="domain" description="Aminopeptidase N-like N-terminal" evidence="14">
    <location>
        <begin position="1749"/>
        <end position="1949"/>
    </location>
</feature>
<keyword evidence="8" id="KW-0862">Zinc</keyword>
<dbReference type="Gene3D" id="1.10.390.10">
    <property type="entry name" value="Neutral Protease Domain 2"/>
    <property type="match status" value="3"/>
</dbReference>
<evidence type="ECO:0000256" key="4">
    <source>
        <dbReference type="ARBA" id="ARBA00022622"/>
    </source>
</evidence>
<evidence type="ECO:0000313" key="16">
    <source>
        <dbReference type="Proteomes" id="UP001162164"/>
    </source>
</evidence>
<name>A0ABQ9J772_9CUCU</name>
<feature type="domain" description="Aminopeptidase N-like N-terminal" evidence="14">
    <location>
        <begin position="38"/>
        <end position="240"/>
    </location>
</feature>
<dbReference type="InterPro" id="IPR045357">
    <property type="entry name" value="Aminopeptidase_N-like_N"/>
</dbReference>
<evidence type="ECO:0000256" key="10">
    <source>
        <dbReference type="ARBA" id="ARBA00023288"/>
    </source>
</evidence>
<dbReference type="InterPro" id="IPR024571">
    <property type="entry name" value="ERAP1-like_C_dom"/>
</dbReference>
<evidence type="ECO:0000313" key="15">
    <source>
        <dbReference type="EMBL" id="KAJ8973357.1"/>
    </source>
</evidence>
<accession>A0ABQ9J772</accession>
<dbReference type="InterPro" id="IPR050344">
    <property type="entry name" value="Peptidase_M1_aminopeptidases"/>
</dbReference>
<dbReference type="InterPro" id="IPR034016">
    <property type="entry name" value="M1_APN-typ"/>
</dbReference>
<keyword evidence="9" id="KW-0482">Metalloprotease</keyword>
<dbReference type="Pfam" id="PF11838">
    <property type="entry name" value="ERAP1_C"/>
    <property type="match status" value="3"/>
</dbReference>
<dbReference type="Gene3D" id="1.10.3480.20">
    <property type="match status" value="1"/>
</dbReference>
<evidence type="ECO:0000259" key="12">
    <source>
        <dbReference type="Pfam" id="PF01433"/>
    </source>
</evidence>
<evidence type="ECO:0000259" key="14">
    <source>
        <dbReference type="Pfam" id="PF17900"/>
    </source>
</evidence>
<comment type="similarity">
    <text evidence="3">Belongs to the peptidase M1 family.</text>
</comment>
<feature type="domain" description="ERAP1-like C-terminal" evidence="13">
    <location>
        <begin position="1523"/>
        <end position="1739"/>
    </location>
</feature>
<evidence type="ECO:0000256" key="8">
    <source>
        <dbReference type="ARBA" id="ARBA00022833"/>
    </source>
</evidence>
<dbReference type="Gene3D" id="1.25.50.20">
    <property type="match status" value="2"/>
</dbReference>
<keyword evidence="4" id="KW-0336">GPI-anchor</keyword>